<name>A0A3A8HXX3_9BACT</name>
<dbReference type="OrthoDB" id="5525258at2"/>
<dbReference type="Pfam" id="PF08281">
    <property type="entry name" value="Sigma70_r4_2"/>
    <property type="match status" value="1"/>
</dbReference>
<dbReference type="SUPFAM" id="SSF88659">
    <property type="entry name" value="Sigma3 and sigma4 domains of RNA polymerase sigma factors"/>
    <property type="match status" value="1"/>
</dbReference>
<feature type="domain" description="RNA polymerase sigma factor 70 region 4 type 2" evidence="1">
    <location>
        <begin position="208"/>
        <end position="258"/>
    </location>
</feature>
<dbReference type="GO" id="GO:0003677">
    <property type="term" value="F:DNA binding"/>
    <property type="evidence" value="ECO:0007669"/>
    <property type="project" value="InterPro"/>
</dbReference>
<evidence type="ECO:0000259" key="1">
    <source>
        <dbReference type="Pfam" id="PF08281"/>
    </source>
</evidence>
<evidence type="ECO:0000313" key="3">
    <source>
        <dbReference type="Proteomes" id="UP000563426"/>
    </source>
</evidence>
<dbReference type="InterPro" id="IPR013324">
    <property type="entry name" value="RNA_pol_sigma_r3/r4-like"/>
</dbReference>
<dbReference type="RefSeq" id="WP_120526795.1">
    <property type="nucleotide sequence ID" value="NZ_JABFJV010000106.1"/>
</dbReference>
<dbReference type="NCBIfam" id="TIGR03001">
    <property type="entry name" value="Sig-70_gmx1"/>
    <property type="match status" value="1"/>
</dbReference>
<organism evidence="2 3">
    <name type="scientific">Corallococcus exercitus</name>
    <dbReference type="NCBI Taxonomy" id="2316736"/>
    <lineage>
        <taxon>Bacteria</taxon>
        <taxon>Pseudomonadati</taxon>
        <taxon>Myxococcota</taxon>
        <taxon>Myxococcia</taxon>
        <taxon>Myxococcales</taxon>
        <taxon>Cystobacterineae</taxon>
        <taxon>Myxococcaceae</taxon>
        <taxon>Corallococcus</taxon>
    </lineage>
</organism>
<proteinExistence type="predicted"/>
<evidence type="ECO:0000313" key="2">
    <source>
        <dbReference type="EMBL" id="NOK35376.1"/>
    </source>
</evidence>
<accession>A0A3A8HXX3</accession>
<dbReference type="InterPro" id="IPR011745">
    <property type="entry name" value="RNA_pol_sigma70_MYXXA"/>
</dbReference>
<dbReference type="Proteomes" id="UP000563426">
    <property type="component" value="Unassembled WGS sequence"/>
</dbReference>
<keyword evidence="3" id="KW-1185">Reference proteome</keyword>
<dbReference type="GO" id="GO:0016987">
    <property type="term" value="F:sigma factor activity"/>
    <property type="evidence" value="ECO:0007669"/>
    <property type="project" value="InterPro"/>
</dbReference>
<dbReference type="AlphaFoldDB" id="A0A3A8HXX3"/>
<sequence>MSGPVEADSLAALLRSHVPPERRAQLDGVEDLEALLRGHLTVAREAWPTVALATESFLRHLALHLPDAGAEAVLRECHAADLYLACACGEGHPAALRAFEQHLLQQVPSRLGSMPRTQVDEALQLLRERLLMGSGGEPPRILTYSGRGALLAWVVISTARIASQLKTRDERQELFDEPPEALVQLLSTGDPEHELLRKDLRALLVDVLRKVLEALPPRERTLLRLHHLHGFTMDRLATMYGESRSGVARRVLQSRERLLKLLRAELAGRLKPDDAALDSLLGLVNSQLDLSLNRLMG</sequence>
<comment type="caution">
    <text evidence="2">The sequence shown here is derived from an EMBL/GenBank/DDBJ whole genome shotgun (WGS) entry which is preliminary data.</text>
</comment>
<dbReference type="EMBL" id="JABFJV010000106">
    <property type="protein sequence ID" value="NOK35376.1"/>
    <property type="molecule type" value="Genomic_DNA"/>
</dbReference>
<gene>
    <name evidence="2" type="ORF">HMI49_19415</name>
</gene>
<dbReference type="InterPro" id="IPR036388">
    <property type="entry name" value="WH-like_DNA-bd_sf"/>
</dbReference>
<protein>
    <submittedName>
        <fullName evidence="2">RNA polymerase subunit sigma-70</fullName>
    </submittedName>
</protein>
<dbReference type="InterPro" id="IPR013249">
    <property type="entry name" value="RNA_pol_sigma70_r4_t2"/>
</dbReference>
<dbReference type="GO" id="GO:0006352">
    <property type="term" value="P:DNA-templated transcription initiation"/>
    <property type="evidence" value="ECO:0007669"/>
    <property type="project" value="InterPro"/>
</dbReference>
<dbReference type="Gene3D" id="1.10.10.10">
    <property type="entry name" value="Winged helix-like DNA-binding domain superfamily/Winged helix DNA-binding domain"/>
    <property type="match status" value="1"/>
</dbReference>
<reference evidence="2 3" key="1">
    <citation type="submission" date="2020-05" db="EMBL/GenBank/DDBJ databases">
        <authorList>
            <person name="Whitworth D."/>
        </authorList>
    </citation>
    <scope>NUCLEOTIDE SEQUENCE [LARGE SCALE GENOMIC DNA]</scope>
    <source>
        <strain evidence="2 3">AB043B</strain>
    </source>
</reference>